<protein>
    <submittedName>
        <fullName evidence="2">Dorsal-related immunity factor Dif</fullName>
    </submittedName>
</protein>
<evidence type="ECO:0000313" key="3">
    <source>
        <dbReference type="Proteomes" id="UP001500889"/>
    </source>
</evidence>
<feature type="compositionally biased region" description="Low complexity" evidence="1">
    <location>
        <begin position="241"/>
        <end position="270"/>
    </location>
</feature>
<evidence type="ECO:0000313" key="2">
    <source>
        <dbReference type="EMBL" id="BFF96052.1"/>
    </source>
</evidence>
<accession>A0AAU9FK82</accession>
<gene>
    <name evidence="2" type="ORF">DMAD_13327</name>
</gene>
<reference evidence="2 3" key="1">
    <citation type="submission" date="2024-02" db="EMBL/GenBank/DDBJ databases">
        <title>A chromosome-level genome assembly of Drosophila madeirensis, a fruit fly species endemic to Madeira island.</title>
        <authorList>
            <person name="Tomihara K."/>
            <person name="Llopart A."/>
            <person name="Yamamoto D."/>
        </authorList>
    </citation>
    <scope>NUCLEOTIDE SEQUENCE [LARGE SCALE GENOMIC DNA]</scope>
    <source>
        <strain evidence="2 3">RF1</strain>
    </source>
</reference>
<name>A0AAU9FK82_DROMD</name>
<feature type="region of interest" description="Disordered" evidence="1">
    <location>
        <begin position="237"/>
        <end position="270"/>
    </location>
</feature>
<evidence type="ECO:0000256" key="1">
    <source>
        <dbReference type="SAM" id="MobiDB-lite"/>
    </source>
</evidence>
<dbReference type="AlphaFoldDB" id="A0AAU9FK82"/>
<dbReference type="EMBL" id="AP029264">
    <property type="protein sequence ID" value="BFF96052.1"/>
    <property type="molecule type" value="Genomic_DNA"/>
</dbReference>
<sequence length="325" mass="35850">MRSTNNTETKLISVYVLFFIETFTQHSRLVARKAVENLKRNLMSSEFSDFHQSAKQPKTSLVQPPLITMTTAPAPQMSPAMGMMYAGGSPHFMQEIKLENPYMDVDSRSSQCASVDYNFPSPRSTCSTTDGIPPMRIGANNNLYQNLDLGATLQEPAASFAARNGCSPTGFSGGSMTPINHNSNSSSSSSHNLINNNFLSLKLGTMNPPSITPPQQMEQQTAIKQRFLVQESQPASHYNLQQTQPEQQQQHLPQQQQQQYPPQQPLPEGQQQSFSDLILSSTLMDLGPMDTNDLLQGMEETLSSLGLTGGGAPATQMNNQYNNYY</sequence>
<keyword evidence="3" id="KW-1185">Reference proteome</keyword>
<organism evidence="2 3">
    <name type="scientific">Drosophila madeirensis</name>
    <name type="common">Fruit fly</name>
    <dbReference type="NCBI Taxonomy" id="30013"/>
    <lineage>
        <taxon>Eukaryota</taxon>
        <taxon>Metazoa</taxon>
        <taxon>Ecdysozoa</taxon>
        <taxon>Arthropoda</taxon>
        <taxon>Hexapoda</taxon>
        <taxon>Insecta</taxon>
        <taxon>Pterygota</taxon>
        <taxon>Neoptera</taxon>
        <taxon>Endopterygota</taxon>
        <taxon>Diptera</taxon>
        <taxon>Brachycera</taxon>
        <taxon>Muscomorpha</taxon>
        <taxon>Ephydroidea</taxon>
        <taxon>Drosophilidae</taxon>
        <taxon>Drosophila</taxon>
        <taxon>Sophophora</taxon>
    </lineage>
</organism>
<proteinExistence type="predicted"/>
<dbReference type="Proteomes" id="UP001500889">
    <property type="component" value="Chromosome U"/>
</dbReference>